<keyword evidence="5" id="KW-1185">Reference proteome</keyword>
<evidence type="ECO:0000313" key="4">
    <source>
        <dbReference type="EMBL" id="PAU84533.1"/>
    </source>
</evidence>
<evidence type="ECO:0000259" key="3">
    <source>
        <dbReference type="Pfam" id="PF20068"/>
    </source>
</evidence>
<feature type="domain" description="DUF1508" evidence="2">
    <location>
        <begin position="144"/>
        <end position="188"/>
    </location>
</feature>
<dbReference type="Gene3D" id="2.30.29.80">
    <property type="match status" value="1"/>
</dbReference>
<feature type="compositionally biased region" description="Acidic residues" evidence="1">
    <location>
        <begin position="110"/>
        <end position="119"/>
    </location>
</feature>
<dbReference type="OrthoDB" id="108721at2157"/>
<reference evidence="4 5" key="1">
    <citation type="submission" date="2017-08" db="EMBL/GenBank/DDBJ databases">
        <title>The strain WRN001 was isolated from Binhai saline alkaline soil, Tianjin, China.</title>
        <authorList>
            <person name="Liu D."/>
            <person name="Zhang G."/>
        </authorList>
    </citation>
    <scope>NUCLEOTIDE SEQUENCE [LARGE SCALE GENOMIC DNA]</scope>
    <source>
        <strain evidence="4 5">WN019</strain>
    </source>
</reference>
<accession>A0A2A2FJ03</accession>
<dbReference type="NCBIfam" id="TIGR04354">
    <property type="entry name" value="amphi-Trp"/>
    <property type="match status" value="1"/>
</dbReference>
<feature type="compositionally biased region" description="Acidic residues" evidence="1">
    <location>
        <begin position="40"/>
        <end position="70"/>
    </location>
</feature>
<dbReference type="Pfam" id="PF20068">
    <property type="entry name" value="Amphi-Trp"/>
    <property type="match status" value="1"/>
</dbReference>
<protein>
    <submittedName>
        <fullName evidence="4">Uncharacterized protein</fullName>
    </submittedName>
</protein>
<sequence length="198" mass="21462">MTERDEYEREVTGDREEIASILSGVADGVRAGAVRIGDGDDAVTVETPDEFTLEIELETEDDETSLELELEWSASSDASAVSSDEETADETDEARRAEKAGEARRTERADETEDTDEADGNPALAEAADGTQSLARFEVYRGRDGEWRWRLRHRNGNIIATGGEGYTRKHNALKGLRSVMANSAGAAVTGEFEDASGA</sequence>
<dbReference type="RefSeq" id="WP_095635811.1">
    <property type="nucleotide sequence ID" value="NZ_NSKC01000002.1"/>
</dbReference>
<dbReference type="EMBL" id="NSKC01000002">
    <property type="protein sequence ID" value="PAU84533.1"/>
    <property type="molecule type" value="Genomic_DNA"/>
</dbReference>
<dbReference type="InterPro" id="IPR010879">
    <property type="entry name" value="DUF1508"/>
</dbReference>
<dbReference type="InterPro" id="IPR036913">
    <property type="entry name" value="YegP-like_sf"/>
</dbReference>
<organism evidence="4 5">
    <name type="scientific">Halorubrum salipaludis</name>
    <dbReference type="NCBI Taxonomy" id="2032630"/>
    <lineage>
        <taxon>Archaea</taxon>
        <taxon>Methanobacteriati</taxon>
        <taxon>Methanobacteriota</taxon>
        <taxon>Stenosarchaea group</taxon>
        <taxon>Halobacteria</taxon>
        <taxon>Halobacteriales</taxon>
        <taxon>Haloferacaceae</taxon>
        <taxon>Halorubrum</taxon>
    </lineage>
</organism>
<dbReference type="AlphaFoldDB" id="A0A2A2FJ03"/>
<dbReference type="SUPFAM" id="SSF160113">
    <property type="entry name" value="YegP-like"/>
    <property type="match status" value="1"/>
</dbReference>
<feature type="compositionally biased region" description="Acidic residues" evidence="1">
    <location>
        <begin position="83"/>
        <end position="92"/>
    </location>
</feature>
<dbReference type="Proteomes" id="UP000218083">
    <property type="component" value="Unassembled WGS sequence"/>
</dbReference>
<dbReference type="InterPro" id="IPR027598">
    <property type="entry name" value="Amphi-Trp_dom"/>
</dbReference>
<dbReference type="Pfam" id="PF07411">
    <property type="entry name" value="DUF1508"/>
    <property type="match status" value="1"/>
</dbReference>
<evidence type="ECO:0000256" key="1">
    <source>
        <dbReference type="SAM" id="MobiDB-lite"/>
    </source>
</evidence>
<evidence type="ECO:0000259" key="2">
    <source>
        <dbReference type="Pfam" id="PF07411"/>
    </source>
</evidence>
<feature type="domain" description="Amphi-Trp" evidence="3">
    <location>
        <begin position="1"/>
        <end position="80"/>
    </location>
</feature>
<proteinExistence type="predicted"/>
<name>A0A2A2FJ03_9EURY</name>
<gene>
    <name evidence="4" type="ORF">CK500_03180</name>
</gene>
<comment type="caution">
    <text evidence="4">The sequence shown here is derived from an EMBL/GenBank/DDBJ whole genome shotgun (WGS) entry which is preliminary data.</text>
</comment>
<feature type="compositionally biased region" description="Basic and acidic residues" evidence="1">
    <location>
        <begin position="93"/>
        <end position="109"/>
    </location>
</feature>
<evidence type="ECO:0000313" key="5">
    <source>
        <dbReference type="Proteomes" id="UP000218083"/>
    </source>
</evidence>
<feature type="region of interest" description="Disordered" evidence="1">
    <location>
        <begin position="40"/>
        <end position="132"/>
    </location>
</feature>
<feature type="compositionally biased region" description="Low complexity" evidence="1">
    <location>
        <begin position="71"/>
        <end position="82"/>
    </location>
</feature>